<feature type="binding site" evidence="18">
    <location>
        <position position="172"/>
    </location>
    <ligand>
        <name>D-ribulose 5-phosphate</name>
        <dbReference type="ChEBI" id="CHEBI:58121"/>
    </ligand>
</feature>
<dbReference type="NCBIfam" id="NF006803">
    <property type="entry name" value="PRK09311.1"/>
    <property type="match status" value="1"/>
</dbReference>
<feature type="binding site" evidence="18">
    <location>
        <begin position="33"/>
        <end position="34"/>
    </location>
    <ligand>
        <name>D-ribulose 5-phosphate</name>
        <dbReference type="ChEBI" id="CHEBI:58121"/>
    </ligand>
</feature>
<evidence type="ECO:0000256" key="13">
    <source>
        <dbReference type="ARBA" id="ARBA00023134"/>
    </source>
</evidence>
<dbReference type="EMBL" id="AP025591">
    <property type="protein sequence ID" value="BDG05881.1"/>
    <property type="molecule type" value="Genomic_DNA"/>
</dbReference>
<feature type="binding site" evidence="18">
    <location>
        <position position="325"/>
    </location>
    <ligand>
        <name>GTP</name>
        <dbReference type="ChEBI" id="CHEBI:37565"/>
    </ligand>
</feature>
<feature type="site" description="Essential for DHBP synthase activity" evidence="18">
    <location>
        <position position="134"/>
    </location>
</feature>
<gene>
    <name evidence="21" type="primary">ribA_2</name>
    <name evidence="18" type="synonym">ribBA</name>
    <name evidence="21" type="ORF">AMOR_48770</name>
</gene>
<comment type="function">
    <text evidence="18">Catalyzes the conversion of GTP to 2,5-diamino-6-ribosylamino-4(3H)-pyrimidinone 5'-phosphate (DARP), formate and pyrophosphate.</text>
</comment>
<dbReference type="InterPro" id="IPR017945">
    <property type="entry name" value="DHBP_synth_RibB-like_a/b_dom"/>
</dbReference>
<comment type="similarity">
    <text evidence="5 18">In the N-terminal section; belongs to the DHBP synthase family.</text>
</comment>
<evidence type="ECO:0000256" key="11">
    <source>
        <dbReference type="ARBA" id="ARBA00022833"/>
    </source>
</evidence>
<dbReference type="Gene3D" id="3.90.870.10">
    <property type="entry name" value="DHBP synthase"/>
    <property type="match status" value="1"/>
</dbReference>
<dbReference type="HAMAP" id="MF_01283">
    <property type="entry name" value="RibBA"/>
    <property type="match status" value="1"/>
</dbReference>
<feature type="region of interest" description="DHBP synthase" evidence="18">
    <location>
        <begin position="1"/>
        <end position="209"/>
    </location>
</feature>
<evidence type="ECO:0000256" key="19">
    <source>
        <dbReference type="SAM" id="MobiDB-lite"/>
    </source>
</evidence>
<feature type="domain" description="GTP cyclohydrolase II" evidence="20">
    <location>
        <begin position="217"/>
        <end position="381"/>
    </location>
</feature>
<accession>A0ABM7X268</accession>
<evidence type="ECO:0000256" key="7">
    <source>
        <dbReference type="ARBA" id="ARBA00022619"/>
    </source>
</evidence>
<comment type="cofactor">
    <cofactor evidence="18">
        <name>Zn(2+)</name>
        <dbReference type="ChEBI" id="CHEBI:29105"/>
    </cofactor>
    <text evidence="18">Binds 1 zinc ion per subunit.</text>
</comment>
<dbReference type="RefSeq" id="WP_318653829.1">
    <property type="nucleotide sequence ID" value="NZ_AP025591.1"/>
</dbReference>
<comment type="similarity">
    <text evidence="6 18">In the C-terminal section; belongs to the GTP cyclohydrolase II family.</text>
</comment>
<dbReference type="InterPro" id="IPR000926">
    <property type="entry name" value="RibA"/>
</dbReference>
<feature type="compositionally biased region" description="Basic residues" evidence="19">
    <location>
        <begin position="416"/>
        <end position="426"/>
    </location>
</feature>
<feature type="binding site" evidence="18">
    <location>
        <position position="38"/>
    </location>
    <ligand>
        <name>D-ribulose 5-phosphate</name>
        <dbReference type="ChEBI" id="CHEBI:58121"/>
    </ligand>
</feature>
<evidence type="ECO:0000256" key="12">
    <source>
        <dbReference type="ARBA" id="ARBA00022842"/>
    </source>
</evidence>
<evidence type="ECO:0000256" key="5">
    <source>
        <dbReference type="ARBA" id="ARBA00005520"/>
    </source>
</evidence>
<keyword evidence="11 18" id="KW-0862">Zinc</keyword>
<evidence type="ECO:0000256" key="18">
    <source>
        <dbReference type="HAMAP-Rule" id="MF_01283"/>
    </source>
</evidence>
<comment type="caution">
    <text evidence="18">Lacks conserved residue(s) required for the propagation of feature annotation.</text>
</comment>
<dbReference type="NCBIfam" id="NF001591">
    <property type="entry name" value="PRK00393.1"/>
    <property type="match status" value="1"/>
</dbReference>
<evidence type="ECO:0000313" key="21">
    <source>
        <dbReference type="EMBL" id="BDG05881.1"/>
    </source>
</evidence>
<dbReference type="Pfam" id="PF00926">
    <property type="entry name" value="DHBP_synthase"/>
    <property type="match status" value="1"/>
</dbReference>
<dbReference type="SUPFAM" id="SSF142695">
    <property type="entry name" value="RibA-like"/>
    <property type="match status" value="1"/>
</dbReference>
<evidence type="ECO:0000256" key="4">
    <source>
        <dbReference type="ARBA" id="ARBA00004904"/>
    </source>
</evidence>
<keyword evidence="16 18" id="KW-0511">Multifunctional enzyme</keyword>
<keyword evidence="13 18" id="KW-0342">GTP-binding</keyword>
<evidence type="ECO:0000256" key="16">
    <source>
        <dbReference type="ARBA" id="ARBA00023268"/>
    </source>
</evidence>
<dbReference type="SUPFAM" id="SSF55821">
    <property type="entry name" value="YrdC/RibB"/>
    <property type="match status" value="1"/>
</dbReference>
<feature type="binding site" evidence="18">
    <location>
        <position position="278"/>
    </location>
    <ligand>
        <name>Zn(2+)</name>
        <dbReference type="ChEBI" id="CHEBI:29105"/>
        <note>catalytic</note>
    </ligand>
</feature>
<name>A0ABM7X268_9BACT</name>
<evidence type="ECO:0000256" key="17">
    <source>
        <dbReference type="ARBA" id="ARBA00049295"/>
    </source>
</evidence>
<feature type="binding site" evidence="18">
    <location>
        <position position="34"/>
    </location>
    <ligand>
        <name>Mg(2+)</name>
        <dbReference type="ChEBI" id="CHEBI:18420"/>
        <label>2</label>
    </ligand>
</feature>
<feature type="binding site" evidence="18">
    <location>
        <position position="276"/>
    </location>
    <ligand>
        <name>Zn(2+)</name>
        <dbReference type="ChEBI" id="CHEBI:29105"/>
        <note>catalytic</note>
    </ligand>
</feature>
<evidence type="ECO:0000256" key="6">
    <source>
        <dbReference type="ARBA" id="ARBA00008976"/>
    </source>
</evidence>
<reference evidence="22" key="1">
    <citation type="journal article" date="2022" name="Int. J. Syst. Evol. Microbiol.">
        <title>Anaeromyxobacter oryzae sp. nov., Anaeromyxobacter diazotrophicus sp. nov. and Anaeromyxobacter paludicola sp. nov., isolated from paddy soils.</title>
        <authorList>
            <person name="Itoh H."/>
            <person name="Xu Z."/>
            <person name="Mise K."/>
            <person name="Masuda Y."/>
            <person name="Ushijima N."/>
            <person name="Hayakawa C."/>
            <person name="Shiratori Y."/>
            <person name="Senoo K."/>
        </authorList>
    </citation>
    <scope>NUCLEOTIDE SEQUENCE [LARGE SCALE GENOMIC DNA]</scope>
    <source>
        <strain evidence="22">Red232</strain>
    </source>
</reference>
<evidence type="ECO:0000256" key="2">
    <source>
        <dbReference type="ARBA" id="ARBA00002284"/>
    </source>
</evidence>
<keyword evidence="14 18" id="KW-0464">Manganese</keyword>
<evidence type="ECO:0000256" key="3">
    <source>
        <dbReference type="ARBA" id="ARBA00004853"/>
    </source>
</evidence>
<dbReference type="PIRSF" id="PIRSF001259">
    <property type="entry name" value="RibA"/>
    <property type="match status" value="1"/>
</dbReference>
<dbReference type="Gene3D" id="3.40.50.10990">
    <property type="entry name" value="GTP cyclohydrolase II"/>
    <property type="match status" value="1"/>
</dbReference>
<dbReference type="PANTHER" id="PTHR21327">
    <property type="entry name" value="GTP CYCLOHYDROLASE II-RELATED"/>
    <property type="match status" value="1"/>
</dbReference>
<feature type="active site" description="Nucleophile; for GTP cyclohydrolase activity" evidence="18">
    <location>
        <position position="339"/>
    </location>
</feature>
<dbReference type="EC" id="4.1.99.12" evidence="18"/>
<dbReference type="HAMAP" id="MF_00180">
    <property type="entry name" value="RibB"/>
    <property type="match status" value="1"/>
</dbReference>
<comment type="cofactor">
    <cofactor evidence="18">
        <name>Mg(2+)</name>
        <dbReference type="ChEBI" id="CHEBI:18420"/>
    </cofactor>
    <cofactor evidence="18">
        <name>Mn(2+)</name>
        <dbReference type="ChEBI" id="CHEBI:29035"/>
    </cofactor>
    <text evidence="18">Binds 2 divalent metal cations per subunit. Magnesium or manganese.</text>
</comment>
<evidence type="ECO:0000256" key="8">
    <source>
        <dbReference type="ARBA" id="ARBA00022723"/>
    </source>
</evidence>
<proteinExistence type="inferred from homology"/>
<feature type="binding site" evidence="18">
    <location>
        <position position="365"/>
    </location>
    <ligand>
        <name>GTP</name>
        <dbReference type="ChEBI" id="CHEBI:37565"/>
    </ligand>
</feature>
<protein>
    <recommendedName>
        <fullName evidence="18">Riboflavin biosynthesis protein RibBA</fullName>
    </recommendedName>
    <domain>
        <recommendedName>
            <fullName evidence="18">3,4-dihydroxy-2-butanone 4-phosphate synthase</fullName>
            <shortName evidence="18">DHBP synthase</shortName>
            <ecNumber evidence="18">4.1.99.12</ecNumber>
        </recommendedName>
    </domain>
    <domain>
        <recommendedName>
            <fullName evidence="18">GTP cyclohydrolase-2</fullName>
            <ecNumber evidence="18">3.5.4.25</ecNumber>
        </recommendedName>
        <alternativeName>
            <fullName evidence="18">GTP cyclohydrolase II</fullName>
        </alternativeName>
    </domain>
</protein>
<feature type="active site" description="Proton acceptor; for GTP cyclohydrolase activity" evidence="18">
    <location>
        <position position="337"/>
    </location>
</feature>
<feature type="region of interest" description="GTP cyclohydrolase II" evidence="18">
    <location>
        <begin position="210"/>
        <end position="437"/>
    </location>
</feature>
<evidence type="ECO:0000256" key="10">
    <source>
        <dbReference type="ARBA" id="ARBA00022801"/>
    </source>
</evidence>
<comment type="function">
    <text evidence="2 18">Catalyzes the conversion of D-ribulose 5-phosphate to formate and 3,4-dihydroxy-2-butanone 4-phosphate.</text>
</comment>
<feature type="binding site" evidence="18">
    <location>
        <begin position="303"/>
        <end position="305"/>
    </location>
    <ligand>
        <name>GTP</name>
        <dbReference type="ChEBI" id="CHEBI:37565"/>
    </ligand>
</feature>
<evidence type="ECO:0000256" key="1">
    <source>
        <dbReference type="ARBA" id="ARBA00000141"/>
    </source>
</evidence>
<evidence type="ECO:0000256" key="14">
    <source>
        <dbReference type="ARBA" id="ARBA00023211"/>
    </source>
</evidence>
<feature type="binding site" evidence="18">
    <location>
        <begin position="260"/>
        <end position="264"/>
    </location>
    <ligand>
        <name>GTP</name>
        <dbReference type="ChEBI" id="CHEBI:37565"/>
    </ligand>
</feature>
<keyword evidence="7 18" id="KW-0686">Riboflavin biosynthesis</keyword>
<dbReference type="InterPro" id="IPR000422">
    <property type="entry name" value="DHBP_synthase_RibB"/>
</dbReference>
<dbReference type="EC" id="3.5.4.25" evidence="18"/>
<comment type="pathway">
    <text evidence="3 18">Cofactor biosynthesis; riboflavin biosynthesis; 5-amino-6-(D-ribitylamino)uracil from GTP: step 1/4.</text>
</comment>
<feature type="binding site" evidence="18">
    <location>
        <position position="281"/>
    </location>
    <ligand>
        <name>GTP</name>
        <dbReference type="ChEBI" id="CHEBI:37565"/>
    </ligand>
</feature>
<evidence type="ECO:0000256" key="15">
    <source>
        <dbReference type="ARBA" id="ARBA00023239"/>
    </source>
</evidence>
<feature type="binding site" evidence="18">
    <location>
        <position position="265"/>
    </location>
    <ligand>
        <name>Zn(2+)</name>
        <dbReference type="ChEBI" id="CHEBI:29105"/>
        <note>catalytic</note>
    </ligand>
</feature>
<dbReference type="InterPro" id="IPR016299">
    <property type="entry name" value="Riboflavin_synth_RibBA"/>
</dbReference>
<dbReference type="InterPro" id="IPR032677">
    <property type="entry name" value="GTP_cyclohydro_II"/>
</dbReference>
<dbReference type="InterPro" id="IPR036144">
    <property type="entry name" value="RibA-like_sf"/>
</dbReference>
<keyword evidence="12 18" id="KW-0460">Magnesium</keyword>
<dbReference type="HAMAP" id="MF_00179">
    <property type="entry name" value="RibA"/>
    <property type="match status" value="1"/>
</dbReference>
<comment type="catalytic activity">
    <reaction evidence="17 18">
        <text>GTP + 4 H2O = 2,5-diamino-6-hydroxy-4-(5-phosphoribosylamino)-pyrimidine + formate + 2 phosphate + 3 H(+)</text>
        <dbReference type="Rhea" id="RHEA:23704"/>
        <dbReference type="ChEBI" id="CHEBI:15377"/>
        <dbReference type="ChEBI" id="CHEBI:15378"/>
        <dbReference type="ChEBI" id="CHEBI:15740"/>
        <dbReference type="ChEBI" id="CHEBI:37565"/>
        <dbReference type="ChEBI" id="CHEBI:43474"/>
        <dbReference type="ChEBI" id="CHEBI:58614"/>
        <dbReference type="EC" id="3.5.4.25"/>
    </reaction>
</comment>
<comment type="catalytic activity">
    <reaction evidence="1 18">
        <text>D-ribulose 5-phosphate = (2S)-2-hydroxy-3-oxobutyl phosphate + formate + H(+)</text>
        <dbReference type="Rhea" id="RHEA:18457"/>
        <dbReference type="ChEBI" id="CHEBI:15378"/>
        <dbReference type="ChEBI" id="CHEBI:15740"/>
        <dbReference type="ChEBI" id="CHEBI:58121"/>
        <dbReference type="ChEBI" id="CHEBI:58830"/>
        <dbReference type="EC" id="4.1.99.12"/>
    </reaction>
</comment>
<keyword evidence="9 18" id="KW-0547">Nucleotide-binding</keyword>
<dbReference type="PANTHER" id="PTHR21327:SF18">
    <property type="entry name" value="3,4-DIHYDROXY-2-BUTANONE 4-PHOSPHATE SYNTHASE"/>
    <property type="match status" value="1"/>
</dbReference>
<organism evidence="21 22">
    <name type="scientific">Anaeromyxobacter oryzae</name>
    <dbReference type="NCBI Taxonomy" id="2918170"/>
    <lineage>
        <taxon>Bacteria</taxon>
        <taxon>Pseudomonadati</taxon>
        <taxon>Myxococcota</taxon>
        <taxon>Myxococcia</taxon>
        <taxon>Myxococcales</taxon>
        <taxon>Cystobacterineae</taxon>
        <taxon>Anaeromyxobacteraceae</taxon>
        <taxon>Anaeromyxobacter</taxon>
    </lineage>
</organism>
<feature type="region of interest" description="Disordered" evidence="19">
    <location>
        <begin position="416"/>
        <end position="437"/>
    </location>
</feature>
<evidence type="ECO:0000256" key="9">
    <source>
        <dbReference type="ARBA" id="ARBA00022741"/>
    </source>
</evidence>
<dbReference type="Pfam" id="PF00925">
    <property type="entry name" value="GTP_cyclohydro2"/>
    <property type="match status" value="1"/>
</dbReference>
<evidence type="ECO:0000259" key="20">
    <source>
        <dbReference type="Pfam" id="PF00925"/>
    </source>
</evidence>
<feature type="site" description="Essential for DHBP synthase activity" evidence="18">
    <location>
        <position position="172"/>
    </location>
</feature>
<feature type="binding site" evidence="18">
    <location>
        <position position="360"/>
    </location>
    <ligand>
        <name>GTP</name>
        <dbReference type="ChEBI" id="CHEBI:37565"/>
    </ligand>
</feature>
<sequence length="437" mass="48129">MKDHARHAVERVEKALAYYRAGKMVILTDDEDRENEGDLAMAAEKVTPAAVNFMAKYGRGLVCLSLTEEKVRQLRLPLMVDEGSNTSGFGTAFTVSIEAREGVTTGISAKDRAHTILTAVKDDTRPDDLARPGHVFPLRARKGGVLVRAGQTEGSVDLARLAGLKPAGVICEVMNDDGTMARMPELEKLSAEHDLPIVSVADLICYRMLKDTLVRRGAEAPLPTVYGEFRAVAYENDVDQHQHVALVKGKWREGEAVLVRVHSKCLTGDVFASERCDCGPQLHAALRQIARAGKGVLLYLDQEGRGIGLVNKLKAYNLQDEGYDTAEANVRLGFKPDLRDYGIGAQILRDLGVRKMRLLTNNPKKIIGLEGYGLEVVERVPIEMPATQRNRAYLVTKRDKLGHLLTLEPAAPARISRRARAKKPAARGRTAKERTKR</sequence>
<comment type="pathway">
    <text evidence="4 18">Cofactor biosynthesis; riboflavin biosynthesis; 2-hydroxy-3-oxobutyl phosphate from D-ribulose 5-phosphate: step 1/1.</text>
</comment>
<keyword evidence="22" id="KW-1185">Reference proteome</keyword>
<dbReference type="NCBIfam" id="TIGR00506">
    <property type="entry name" value="ribB"/>
    <property type="match status" value="1"/>
</dbReference>
<feature type="binding site" evidence="18">
    <location>
        <position position="34"/>
    </location>
    <ligand>
        <name>Mg(2+)</name>
        <dbReference type="ChEBI" id="CHEBI:18420"/>
        <label>1</label>
    </ligand>
</feature>
<dbReference type="NCBIfam" id="TIGR00505">
    <property type="entry name" value="ribA"/>
    <property type="match status" value="1"/>
</dbReference>
<keyword evidence="8 18" id="KW-0479">Metal-binding</keyword>
<dbReference type="Proteomes" id="UP001162891">
    <property type="component" value="Chromosome"/>
</dbReference>
<keyword evidence="10 18" id="KW-0378">Hydrolase</keyword>
<dbReference type="CDD" id="cd00641">
    <property type="entry name" value="GTP_cyclohydro2"/>
    <property type="match status" value="1"/>
</dbReference>
<keyword evidence="15 18" id="KW-0456">Lyase</keyword>
<evidence type="ECO:0000313" key="22">
    <source>
        <dbReference type="Proteomes" id="UP001162891"/>
    </source>
</evidence>